<dbReference type="PROSITE" id="PS51034">
    <property type="entry name" value="ZP_2"/>
    <property type="match status" value="1"/>
</dbReference>
<feature type="domain" description="ZP" evidence="15">
    <location>
        <begin position="84"/>
        <end position="342"/>
    </location>
</feature>
<dbReference type="GO" id="GO:0035803">
    <property type="term" value="P:egg coat formation"/>
    <property type="evidence" value="ECO:0007669"/>
    <property type="project" value="UniProtKB-UniRule"/>
</dbReference>
<evidence type="ECO:0000256" key="3">
    <source>
        <dbReference type="ARBA" id="ARBA00017980"/>
    </source>
</evidence>
<reference evidence="16 17" key="1">
    <citation type="journal article" date="2019" name="Mol. Ecol. Resour.">
        <title>Chromosome-level genome assembly of Triplophysa tibetana, a fish adapted to the harsh high-altitude environment of the Tibetan Plateau.</title>
        <authorList>
            <person name="Yang X."/>
            <person name="Liu H."/>
            <person name="Ma Z."/>
            <person name="Zou Y."/>
            <person name="Zou M."/>
            <person name="Mao Y."/>
            <person name="Li X."/>
            <person name="Wang H."/>
            <person name="Chen T."/>
            <person name="Wang W."/>
            <person name="Yang R."/>
        </authorList>
    </citation>
    <scope>NUCLEOTIDE SEQUENCE [LARGE SCALE GENOMIC DNA]</scope>
    <source>
        <strain evidence="16">TTIB1903HZAU</strain>
        <tissue evidence="16">Muscle</tissue>
    </source>
</reference>
<keyword evidence="6 14" id="KW-0272">Extracellular matrix</keyword>
<dbReference type="PANTHER" id="PTHR11576:SF2">
    <property type="entry name" value="ZONA PELLUCIDA SPERM-BINDING PROTEIN 3"/>
    <property type="match status" value="1"/>
</dbReference>
<evidence type="ECO:0000256" key="13">
    <source>
        <dbReference type="ARBA" id="ARBA00023180"/>
    </source>
</evidence>
<dbReference type="GO" id="GO:0035804">
    <property type="term" value="F:structural constituent of egg coat"/>
    <property type="evidence" value="ECO:0007669"/>
    <property type="project" value="UniProtKB-UniRule"/>
</dbReference>
<evidence type="ECO:0000313" key="16">
    <source>
        <dbReference type="EMBL" id="KAA0716550.1"/>
    </source>
</evidence>
<protein>
    <recommendedName>
        <fullName evidence="3 14">Zona pellucida sperm-binding protein 3</fullName>
    </recommendedName>
</protein>
<evidence type="ECO:0000256" key="11">
    <source>
        <dbReference type="ARBA" id="ARBA00023136"/>
    </source>
</evidence>
<dbReference type="GO" id="GO:0035805">
    <property type="term" value="C:egg coat"/>
    <property type="evidence" value="ECO:0007669"/>
    <property type="project" value="UniProtKB-SubCell"/>
</dbReference>
<dbReference type="InterPro" id="IPR001507">
    <property type="entry name" value="ZP_dom"/>
</dbReference>
<keyword evidence="10" id="KW-1133">Transmembrane helix</keyword>
<keyword evidence="7 14" id="KW-0165">Cleavage on pair of basic residues</keyword>
<evidence type="ECO:0000256" key="1">
    <source>
        <dbReference type="ARBA" id="ARBA00004498"/>
    </source>
</evidence>
<dbReference type="SMART" id="SM00241">
    <property type="entry name" value="ZP"/>
    <property type="match status" value="1"/>
</dbReference>
<dbReference type="GO" id="GO:0032190">
    <property type="term" value="F:acrosin binding"/>
    <property type="evidence" value="ECO:0007669"/>
    <property type="project" value="TreeGrafter"/>
</dbReference>
<evidence type="ECO:0000256" key="4">
    <source>
        <dbReference type="ARBA" id="ARBA00022475"/>
    </source>
</evidence>
<comment type="subcellular location">
    <subcellularLocation>
        <location evidence="1">Secreted</location>
        <location evidence="1">Extracellular space</location>
        <location evidence="1">Extracellular matrix</location>
    </subcellularLocation>
    <subcellularLocation>
        <location evidence="14">Zona pellucida</location>
    </subcellularLocation>
    <subcellularLocation>
        <location evidence="14">Cell membrane</location>
        <topology evidence="14">Single-pass type I membrane protein</topology>
    </subcellularLocation>
</comment>
<dbReference type="GO" id="GO:0005886">
    <property type="term" value="C:plasma membrane"/>
    <property type="evidence" value="ECO:0007669"/>
    <property type="project" value="UniProtKB-SubCell"/>
</dbReference>
<keyword evidence="4 14" id="KW-1003">Cell membrane</keyword>
<organism evidence="16 17">
    <name type="scientific">Triplophysa tibetana</name>
    <dbReference type="NCBI Taxonomy" id="1572043"/>
    <lineage>
        <taxon>Eukaryota</taxon>
        <taxon>Metazoa</taxon>
        <taxon>Chordata</taxon>
        <taxon>Craniata</taxon>
        <taxon>Vertebrata</taxon>
        <taxon>Euteleostomi</taxon>
        <taxon>Actinopterygii</taxon>
        <taxon>Neopterygii</taxon>
        <taxon>Teleostei</taxon>
        <taxon>Ostariophysi</taxon>
        <taxon>Cypriniformes</taxon>
        <taxon>Nemacheilidae</taxon>
        <taxon>Triplophysa</taxon>
    </lineage>
</organism>
<dbReference type="GO" id="GO:2000344">
    <property type="term" value="P:positive regulation of acrosome reaction"/>
    <property type="evidence" value="ECO:0007669"/>
    <property type="project" value="UniProtKB-UniRule"/>
</dbReference>
<dbReference type="PRINTS" id="PR00023">
    <property type="entry name" value="ZPELLUCIDA"/>
</dbReference>
<keyword evidence="17" id="KW-1185">Reference proteome</keyword>
<evidence type="ECO:0000313" key="17">
    <source>
        <dbReference type="Proteomes" id="UP000324632"/>
    </source>
</evidence>
<keyword evidence="12 14" id="KW-1015">Disulfide bond</keyword>
<dbReference type="Pfam" id="PF23344">
    <property type="entry name" value="ZP-N"/>
    <property type="match status" value="1"/>
</dbReference>
<dbReference type="Proteomes" id="UP000324632">
    <property type="component" value="Chromosome 9"/>
</dbReference>
<keyword evidence="9 14" id="KW-0732">Signal</keyword>
<dbReference type="FunFam" id="2.60.40.3210:FF:000001">
    <property type="entry name" value="Zona pellucida sperm-binding protein 3"/>
    <property type="match status" value="1"/>
</dbReference>
<evidence type="ECO:0000256" key="6">
    <source>
        <dbReference type="ARBA" id="ARBA00022530"/>
    </source>
</evidence>
<dbReference type="EMBL" id="SOYY01000009">
    <property type="protein sequence ID" value="KAA0716550.1"/>
    <property type="molecule type" value="Genomic_DNA"/>
</dbReference>
<dbReference type="Gene3D" id="2.60.40.3210">
    <property type="entry name" value="Zona pellucida, ZP-N domain"/>
    <property type="match status" value="1"/>
</dbReference>
<keyword evidence="13" id="KW-0325">Glycoprotein</keyword>
<evidence type="ECO:0000256" key="5">
    <source>
        <dbReference type="ARBA" id="ARBA00022525"/>
    </source>
</evidence>
<dbReference type="InterPro" id="IPR042235">
    <property type="entry name" value="ZP-C_dom"/>
</dbReference>
<comment type="PTM">
    <text evidence="14">Proteolytically cleaved before the transmembrane segment to yield the secreted ectodomain incorporated in the zona pellucida.</text>
</comment>
<comment type="caution">
    <text evidence="16">The sequence shown here is derived from an EMBL/GenBank/DDBJ whole genome shotgun (WGS) entry which is preliminary data.</text>
</comment>
<sequence>MTTSVRMRLTCFVYEVSFFSAMARTDSLRIGTIVLLCIYVTCAIRNLKEGPMIGPDSREYKTALLPRDDNKDLATSKDAPVQVICTERTMIVIIRADLHSNGRRITAKELQLGRSTKSCKVSPYSDTEYVIEADLHQCGSELSIEGDLLVYSNQLIYTPEQNRYGIARTSDAVIPVECHYKRTHFVSSINVRPSQGPPTTKSPLEGIRFSFELMRDNWRSKRSSRVYHLGEIMNIQASFVAAEQAPFRLIMDSCAATLEPNSASVPRYVFVQNHGCLVRSKSAGSVAQFMPRKQNNVLQMQVDAFRFNEDQRNSIYITCNLKVVDLTVNELNKACTYSGNRWSSVDGKDEVCKCCETACHMNERPITKWSRGSRLPNGSVSGDSAKSKTMMLGPIKVIV</sequence>
<keyword evidence="5 14" id="KW-0964">Secreted</keyword>
<comment type="function">
    <text evidence="14">Component of the zona pellucida, an extracellular matrix surrounding oocytes which mediates sperm binding, induction of the acrosome reaction and prevents post-fertilization polyspermy. The zona pellucida is composed of 3 to 4 glycoproteins, ZP1, ZP2, ZP3, and ZP4. ZP3 is essential for sperm binding and zona matrix formation.</text>
</comment>
<evidence type="ECO:0000256" key="10">
    <source>
        <dbReference type="ARBA" id="ARBA00022989"/>
    </source>
</evidence>
<dbReference type="InterPro" id="IPR055356">
    <property type="entry name" value="ZP-N"/>
</dbReference>
<dbReference type="InterPro" id="IPR055355">
    <property type="entry name" value="ZP-C"/>
</dbReference>
<name>A0A5A9P3R5_9TELE</name>
<gene>
    <name evidence="16" type="ORF">E1301_Tti009497</name>
</gene>
<evidence type="ECO:0000256" key="8">
    <source>
        <dbReference type="ARBA" id="ARBA00022692"/>
    </source>
</evidence>
<evidence type="ECO:0000256" key="12">
    <source>
        <dbReference type="ARBA" id="ARBA00023157"/>
    </source>
</evidence>
<dbReference type="AlphaFoldDB" id="A0A5A9P3R5"/>
<keyword evidence="11" id="KW-0472">Membrane</keyword>
<evidence type="ECO:0000256" key="9">
    <source>
        <dbReference type="ARBA" id="ARBA00022729"/>
    </source>
</evidence>
<dbReference type="PANTHER" id="PTHR11576">
    <property type="entry name" value="ZONA PELLUCIDA SPERM-BINDING PROTEIN 3"/>
    <property type="match status" value="1"/>
</dbReference>
<evidence type="ECO:0000256" key="2">
    <source>
        <dbReference type="ARBA" id="ARBA00006735"/>
    </source>
</evidence>
<evidence type="ECO:0000256" key="7">
    <source>
        <dbReference type="ARBA" id="ARBA00022685"/>
    </source>
</evidence>
<comment type="domain">
    <text evidence="14">The ZP domain is involved in the polymerization of the ZP proteins to form the zona pellucida.</text>
</comment>
<dbReference type="Gene3D" id="2.60.40.4100">
    <property type="entry name" value="Zona pellucida, ZP-C domain"/>
    <property type="match status" value="1"/>
</dbReference>
<dbReference type="FunFam" id="2.60.40.4100:FF:000002">
    <property type="entry name" value="Zona pellucida sperm-binding protein 3"/>
    <property type="match status" value="1"/>
</dbReference>
<evidence type="ECO:0000259" key="15">
    <source>
        <dbReference type="PROSITE" id="PS51034"/>
    </source>
</evidence>
<keyword evidence="8" id="KW-0812">Transmembrane</keyword>
<dbReference type="InterPro" id="IPR048290">
    <property type="entry name" value="ZP_chr"/>
</dbReference>
<accession>A0A5A9P3R5</accession>
<dbReference type="GO" id="GO:0007339">
    <property type="term" value="P:binding of sperm to zona pellucida"/>
    <property type="evidence" value="ECO:0007669"/>
    <property type="project" value="UniProtKB-UniRule"/>
</dbReference>
<comment type="similarity">
    <text evidence="2 14">Belongs to the ZP domain family. ZPC subfamily.</text>
</comment>
<proteinExistence type="inferred from homology"/>
<evidence type="ECO:0000256" key="14">
    <source>
        <dbReference type="RuleBase" id="RU367066"/>
    </source>
</evidence>
<dbReference type="Pfam" id="PF00100">
    <property type="entry name" value="Zona_pellucida"/>
    <property type="match status" value="1"/>
</dbReference>